<gene>
    <name evidence="2" type="ORF">PRZ48_010747</name>
</gene>
<dbReference type="EMBL" id="JAXOVC010000008">
    <property type="protein sequence ID" value="KAK4498091.1"/>
    <property type="molecule type" value="Genomic_DNA"/>
</dbReference>
<evidence type="ECO:0000313" key="2">
    <source>
        <dbReference type="EMBL" id="KAK4498091.1"/>
    </source>
</evidence>
<name>A0ABR0E9J6_ZASCE</name>
<proteinExistence type="predicted"/>
<reference evidence="2 3" key="1">
    <citation type="journal article" date="2023" name="G3 (Bethesda)">
        <title>A chromosome-level genome assembly of Zasmidium syzygii isolated from banana leaves.</title>
        <authorList>
            <person name="van Westerhoven A.C."/>
            <person name="Mehrabi R."/>
            <person name="Talebi R."/>
            <person name="Steentjes M.B.F."/>
            <person name="Corcolon B."/>
            <person name="Chong P.A."/>
            <person name="Kema G.H.J."/>
            <person name="Seidl M.F."/>
        </authorList>
    </citation>
    <scope>NUCLEOTIDE SEQUENCE [LARGE SCALE GENOMIC DNA]</scope>
    <source>
        <strain evidence="2 3">P124</strain>
    </source>
</reference>
<protein>
    <submittedName>
        <fullName evidence="2">Uncharacterized protein</fullName>
    </submittedName>
</protein>
<keyword evidence="3" id="KW-1185">Reference proteome</keyword>
<evidence type="ECO:0000313" key="3">
    <source>
        <dbReference type="Proteomes" id="UP001305779"/>
    </source>
</evidence>
<accession>A0ABR0E9J6</accession>
<comment type="caution">
    <text evidence="2">The sequence shown here is derived from an EMBL/GenBank/DDBJ whole genome shotgun (WGS) entry which is preliminary data.</text>
</comment>
<evidence type="ECO:0000256" key="1">
    <source>
        <dbReference type="SAM" id="MobiDB-lite"/>
    </source>
</evidence>
<organism evidence="2 3">
    <name type="scientific">Zasmidium cellare</name>
    <name type="common">Wine cellar mold</name>
    <name type="synonym">Racodium cellare</name>
    <dbReference type="NCBI Taxonomy" id="395010"/>
    <lineage>
        <taxon>Eukaryota</taxon>
        <taxon>Fungi</taxon>
        <taxon>Dikarya</taxon>
        <taxon>Ascomycota</taxon>
        <taxon>Pezizomycotina</taxon>
        <taxon>Dothideomycetes</taxon>
        <taxon>Dothideomycetidae</taxon>
        <taxon>Mycosphaerellales</taxon>
        <taxon>Mycosphaerellaceae</taxon>
        <taxon>Zasmidium</taxon>
    </lineage>
</organism>
<feature type="region of interest" description="Disordered" evidence="1">
    <location>
        <begin position="1"/>
        <end position="35"/>
    </location>
</feature>
<sequence length="140" mass="15809">MTDQQESQNDIKAEVEQGTEQGVPGAPDAFDLRRLERDPDPMQYTEELRLRNQIFRIAKDLYLAPADAQCINGLTELQAHFAVLVGGELGVYRADLFIFEHNGLVTGQPESTRVDALQTLLERLTDHLENWRLNMALSGQ</sequence>
<dbReference type="Proteomes" id="UP001305779">
    <property type="component" value="Unassembled WGS sequence"/>
</dbReference>